<evidence type="ECO:0000256" key="9">
    <source>
        <dbReference type="ARBA" id="ARBA00023004"/>
    </source>
</evidence>
<dbReference type="Pfam" id="PF00067">
    <property type="entry name" value="p450"/>
    <property type="match status" value="1"/>
</dbReference>
<gene>
    <name evidence="15" type="ORF">IFR04_001993</name>
</gene>
<keyword evidence="8 13" id="KW-0560">Oxidoreductase</keyword>
<comment type="cofactor">
    <cofactor evidence="1 12">
        <name>heme</name>
        <dbReference type="ChEBI" id="CHEBI:30413"/>
    </cofactor>
</comment>
<keyword evidence="16" id="KW-1185">Reference proteome</keyword>
<feature type="transmembrane region" description="Helical" evidence="14">
    <location>
        <begin position="12"/>
        <end position="30"/>
    </location>
</feature>
<evidence type="ECO:0000256" key="8">
    <source>
        <dbReference type="ARBA" id="ARBA00023002"/>
    </source>
</evidence>
<dbReference type="GO" id="GO:1902181">
    <property type="term" value="P:verruculogen biosynthetic process"/>
    <property type="evidence" value="ECO:0007669"/>
    <property type="project" value="UniProtKB-ARBA"/>
</dbReference>
<dbReference type="Proteomes" id="UP000664132">
    <property type="component" value="Unassembled WGS sequence"/>
</dbReference>
<accession>A0A8H7WHJ2</accession>
<evidence type="ECO:0000256" key="13">
    <source>
        <dbReference type="RuleBase" id="RU000461"/>
    </source>
</evidence>
<keyword evidence="4 12" id="KW-0349">Heme</keyword>
<dbReference type="PANTHER" id="PTHR24305:SF237">
    <property type="entry name" value="CYTOCHROME P450 MONOOXYGENASE ATNE-RELATED"/>
    <property type="match status" value="1"/>
</dbReference>
<dbReference type="PROSITE" id="PS00086">
    <property type="entry name" value="CYTOCHROME_P450"/>
    <property type="match status" value="1"/>
</dbReference>
<dbReference type="PANTHER" id="PTHR24305">
    <property type="entry name" value="CYTOCHROME P450"/>
    <property type="match status" value="1"/>
</dbReference>
<evidence type="ECO:0000256" key="1">
    <source>
        <dbReference type="ARBA" id="ARBA00001971"/>
    </source>
</evidence>
<keyword evidence="7 14" id="KW-1133">Transmembrane helix</keyword>
<protein>
    <recommendedName>
        <fullName evidence="17">Cytochrome P450</fullName>
    </recommendedName>
</protein>
<evidence type="ECO:0000256" key="6">
    <source>
        <dbReference type="ARBA" id="ARBA00022723"/>
    </source>
</evidence>
<dbReference type="GO" id="GO:0005506">
    <property type="term" value="F:iron ion binding"/>
    <property type="evidence" value="ECO:0007669"/>
    <property type="project" value="InterPro"/>
</dbReference>
<organism evidence="15 16">
    <name type="scientific">Cadophora malorum</name>
    <dbReference type="NCBI Taxonomy" id="108018"/>
    <lineage>
        <taxon>Eukaryota</taxon>
        <taxon>Fungi</taxon>
        <taxon>Dikarya</taxon>
        <taxon>Ascomycota</taxon>
        <taxon>Pezizomycotina</taxon>
        <taxon>Leotiomycetes</taxon>
        <taxon>Helotiales</taxon>
        <taxon>Ploettnerulaceae</taxon>
        <taxon>Cadophora</taxon>
    </lineage>
</organism>
<dbReference type="InterPro" id="IPR050121">
    <property type="entry name" value="Cytochrome_P450_monoxygenase"/>
</dbReference>
<proteinExistence type="inferred from homology"/>
<dbReference type="GO" id="GO:0016705">
    <property type="term" value="F:oxidoreductase activity, acting on paired donors, with incorporation or reduction of molecular oxygen"/>
    <property type="evidence" value="ECO:0007669"/>
    <property type="project" value="InterPro"/>
</dbReference>
<keyword evidence="9 12" id="KW-0408">Iron</keyword>
<feature type="binding site" description="axial binding residue" evidence="12">
    <location>
        <position position="436"/>
    </location>
    <ligand>
        <name>heme</name>
        <dbReference type="ChEBI" id="CHEBI:30413"/>
    </ligand>
    <ligandPart>
        <name>Fe</name>
        <dbReference type="ChEBI" id="CHEBI:18248"/>
    </ligandPart>
</feature>
<dbReference type="PRINTS" id="PR00385">
    <property type="entry name" value="P450"/>
</dbReference>
<dbReference type="InterPro" id="IPR017972">
    <property type="entry name" value="Cyt_P450_CS"/>
</dbReference>
<dbReference type="EMBL" id="JAFJYH010000016">
    <property type="protein sequence ID" value="KAG4424833.1"/>
    <property type="molecule type" value="Genomic_DNA"/>
</dbReference>
<dbReference type="InterPro" id="IPR002401">
    <property type="entry name" value="Cyt_P450_E_grp-I"/>
</dbReference>
<dbReference type="AlphaFoldDB" id="A0A8H7WHJ2"/>
<evidence type="ECO:0000256" key="14">
    <source>
        <dbReference type="SAM" id="Phobius"/>
    </source>
</evidence>
<evidence type="ECO:0000256" key="10">
    <source>
        <dbReference type="ARBA" id="ARBA00023033"/>
    </source>
</evidence>
<dbReference type="PRINTS" id="PR00463">
    <property type="entry name" value="EP450I"/>
</dbReference>
<evidence type="ECO:0000256" key="11">
    <source>
        <dbReference type="ARBA" id="ARBA00023136"/>
    </source>
</evidence>
<evidence type="ECO:0000313" key="15">
    <source>
        <dbReference type="EMBL" id="KAG4424833.1"/>
    </source>
</evidence>
<keyword evidence="11 14" id="KW-0472">Membrane</keyword>
<dbReference type="CDD" id="cd11061">
    <property type="entry name" value="CYP67-like"/>
    <property type="match status" value="1"/>
</dbReference>
<evidence type="ECO:0000256" key="12">
    <source>
        <dbReference type="PIRSR" id="PIRSR602401-1"/>
    </source>
</evidence>
<keyword evidence="6 12" id="KW-0479">Metal-binding</keyword>
<evidence type="ECO:0000256" key="4">
    <source>
        <dbReference type="ARBA" id="ARBA00022617"/>
    </source>
</evidence>
<dbReference type="InterPro" id="IPR001128">
    <property type="entry name" value="Cyt_P450"/>
</dbReference>
<dbReference type="OrthoDB" id="1470350at2759"/>
<comment type="caution">
    <text evidence="15">The sequence shown here is derived from an EMBL/GenBank/DDBJ whole genome shotgun (WGS) entry which is preliminary data.</text>
</comment>
<dbReference type="GO" id="GO:0004497">
    <property type="term" value="F:monooxygenase activity"/>
    <property type="evidence" value="ECO:0007669"/>
    <property type="project" value="UniProtKB-KW"/>
</dbReference>
<evidence type="ECO:0000256" key="3">
    <source>
        <dbReference type="ARBA" id="ARBA00010617"/>
    </source>
</evidence>
<dbReference type="InterPro" id="IPR036396">
    <property type="entry name" value="Cyt_P450_sf"/>
</dbReference>
<reference evidence="15" key="1">
    <citation type="submission" date="2021-02" db="EMBL/GenBank/DDBJ databases">
        <title>Genome sequence Cadophora malorum strain M34.</title>
        <authorList>
            <person name="Stefanovic E."/>
            <person name="Vu D."/>
            <person name="Scully C."/>
            <person name="Dijksterhuis J."/>
            <person name="Roader J."/>
            <person name="Houbraken J."/>
        </authorList>
    </citation>
    <scope>NUCLEOTIDE SEQUENCE</scope>
    <source>
        <strain evidence="15">M34</strain>
    </source>
</reference>
<evidence type="ECO:0000256" key="2">
    <source>
        <dbReference type="ARBA" id="ARBA00004370"/>
    </source>
</evidence>
<dbReference type="GO" id="GO:0020037">
    <property type="term" value="F:heme binding"/>
    <property type="evidence" value="ECO:0007669"/>
    <property type="project" value="InterPro"/>
</dbReference>
<sequence length="502" mass="56064">MLSHSDHPATLLGLYAISTFIVYLSGLIIYRVCFHPLARYPGPFFAKVSDLHSLCTARTGDRHLDFHRCHEKYGPVFRYGPNSLSFNSHAALVDIYSVKSNVRKSDFYNMLSSPAGPNIVSAIPKDVHAKKRRVLAAGFTDKALKSMEEYMLIHIKSLCEKLASAREPLDVSNWLTYLTGDILGELAFGKPFGFLENKENRYILDALNGSAAYALISGVTVKPLRILPRILFPGLTASRIMYRNFAISQAQQRTKVIGSDRKDFYYYFMEYKNPHTHERLPLREMFAEANNLIIAGSDTTATALSATLFYLTHNPHALRKVKDELKTAFAGLDVEDVRSGPILTSCKYLKACIDEAMRMTPAVPGILPRVVLPGGIDIDGHSIPAGVEVGVSAYSLHHNSSHFPNSFEYRPERFLDAEAEDTLKSFAPFSTGPRACIGRNLAYMEMMIVLARMLLLFDMKRVGSLGEGGKGEGVGRERKEEYQVRDIFVCKKEGPVVEFTKV</sequence>
<evidence type="ECO:0000256" key="5">
    <source>
        <dbReference type="ARBA" id="ARBA00022692"/>
    </source>
</evidence>
<evidence type="ECO:0008006" key="17">
    <source>
        <dbReference type="Google" id="ProtNLM"/>
    </source>
</evidence>
<evidence type="ECO:0000313" key="16">
    <source>
        <dbReference type="Proteomes" id="UP000664132"/>
    </source>
</evidence>
<comment type="subcellular location">
    <subcellularLocation>
        <location evidence="2">Membrane</location>
    </subcellularLocation>
</comment>
<name>A0A8H7WHJ2_9HELO</name>
<dbReference type="FunFam" id="1.10.630.10:FF:000063">
    <property type="entry name" value="Cytochrome P450 monooxygenase"/>
    <property type="match status" value="1"/>
</dbReference>
<dbReference type="SUPFAM" id="SSF48264">
    <property type="entry name" value="Cytochrome P450"/>
    <property type="match status" value="1"/>
</dbReference>
<keyword evidence="10 13" id="KW-0503">Monooxygenase</keyword>
<keyword evidence="5 14" id="KW-0812">Transmembrane</keyword>
<comment type="similarity">
    <text evidence="3 13">Belongs to the cytochrome P450 family.</text>
</comment>
<dbReference type="Gene3D" id="1.10.630.10">
    <property type="entry name" value="Cytochrome P450"/>
    <property type="match status" value="1"/>
</dbReference>
<evidence type="ECO:0000256" key="7">
    <source>
        <dbReference type="ARBA" id="ARBA00022989"/>
    </source>
</evidence>
<dbReference type="GO" id="GO:0016020">
    <property type="term" value="C:membrane"/>
    <property type="evidence" value="ECO:0007669"/>
    <property type="project" value="UniProtKB-SubCell"/>
</dbReference>